<comment type="caution">
    <text evidence="1">The sequence shown here is derived from an EMBL/GenBank/DDBJ whole genome shotgun (WGS) entry which is preliminary data.</text>
</comment>
<name>A0AAW7YEW3_9GAMM</name>
<gene>
    <name evidence="1" type="ORF">Q4568_23765</name>
</gene>
<dbReference type="RefSeq" id="WP_303502337.1">
    <property type="nucleotide sequence ID" value="NZ_JAUOPU010000084.1"/>
</dbReference>
<dbReference type="EMBL" id="JAUOPU010000084">
    <property type="protein sequence ID" value="MDO6545552.1"/>
    <property type="molecule type" value="Genomic_DNA"/>
</dbReference>
<protein>
    <submittedName>
        <fullName evidence="1">Uncharacterized protein</fullName>
    </submittedName>
</protein>
<accession>A0AAW7YEW3</accession>
<sequence length="99" mass="10694">GCLVPLSKAVSPKQATKAPSGAAVSSLPLHVVDVPLEKSVTADYMANYAYFEAKKSLSLSRELRQEGDHQTAVFLLNDAIELRRVYQAFTKAIDVMGGL</sequence>
<organism evidence="1 2">
    <name type="scientific">Photobacterium sanguinicancri</name>
    <dbReference type="NCBI Taxonomy" id="875932"/>
    <lineage>
        <taxon>Bacteria</taxon>
        <taxon>Pseudomonadati</taxon>
        <taxon>Pseudomonadota</taxon>
        <taxon>Gammaproteobacteria</taxon>
        <taxon>Vibrionales</taxon>
        <taxon>Vibrionaceae</taxon>
        <taxon>Photobacterium</taxon>
    </lineage>
</organism>
<evidence type="ECO:0000313" key="2">
    <source>
        <dbReference type="Proteomes" id="UP001170624"/>
    </source>
</evidence>
<evidence type="ECO:0000313" key="1">
    <source>
        <dbReference type="EMBL" id="MDO6545552.1"/>
    </source>
</evidence>
<dbReference type="Proteomes" id="UP001170624">
    <property type="component" value="Unassembled WGS sequence"/>
</dbReference>
<reference evidence="1" key="1">
    <citation type="submission" date="2023-07" db="EMBL/GenBank/DDBJ databases">
        <title>Genome content predicts the carbon catabolic preferences of heterotrophic bacteria.</title>
        <authorList>
            <person name="Gralka M."/>
        </authorList>
    </citation>
    <scope>NUCLEOTIDE SEQUENCE</scope>
    <source>
        <strain evidence="1">G2M05</strain>
    </source>
</reference>
<feature type="non-terminal residue" evidence="1">
    <location>
        <position position="1"/>
    </location>
</feature>
<dbReference type="AlphaFoldDB" id="A0AAW7YEW3"/>
<proteinExistence type="predicted"/>